<accession>R4XEV4</accession>
<name>R4XEV4_TAPDE</name>
<protein>
    <recommendedName>
        <fullName evidence="10">RRM Nup35-type domain-containing protein</fullName>
    </recommendedName>
</protein>
<evidence type="ECO:0000313" key="11">
    <source>
        <dbReference type="EMBL" id="CCG84316.1"/>
    </source>
</evidence>
<keyword evidence="6 8" id="KW-0906">Nuclear pore complex</keyword>
<dbReference type="STRING" id="1097556.R4XEV4"/>
<dbReference type="OrthoDB" id="1733656at2759"/>
<dbReference type="GO" id="GO:0006607">
    <property type="term" value="P:NLS-bearing protein import into nucleus"/>
    <property type="evidence" value="ECO:0007669"/>
    <property type="project" value="TreeGrafter"/>
</dbReference>
<dbReference type="PROSITE" id="PS51472">
    <property type="entry name" value="RRM_NUP35"/>
    <property type="match status" value="1"/>
</dbReference>
<proteinExistence type="predicted"/>
<evidence type="ECO:0000256" key="8">
    <source>
        <dbReference type="PROSITE-ProRule" id="PRU00804"/>
    </source>
</evidence>
<dbReference type="GO" id="GO:0005543">
    <property type="term" value="F:phospholipid binding"/>
    <property type="evidence" value="ECO:0007669"/>
    <property type="project" value="TreeGrafter"/>
</dbReference>
<keyword evidence="2 8" id="KW-0813">Transport</keyword>
<keyword evidence="7 8" id="KW-0539">Nucleus</keyword>
<dbReference type="GO" id="GO:0051028">
    <property type="term" value="P:mRNA transport"/>
    <property type="evidence" value="ECO:0007669"/>
    <property type="project" value="UniProtKB-UniRule"/>
</dbReference>
<keyword evidence="4" id="KW-0653">Protein transport</keyword>
<dbReference type="GO" id="GO:0003676">
    <property type="term" value="F:nucleic acid binding"/>
    <property type="evidence" value="ECO:0007669"/>
    <property type="project" value="InterPro"/>
</dbReference>
<dbReference type="AlphaFoldDB" id="R4XEV4"/>
<evidence type="ECO:0000256" key="2">
    <source>
        <dbReference type="ARBA" id="ARBA00022448"/>
    </source>
</evidence>
<comment type="caution">
    <text evidence="11">The sequence shown here is derived from an EMBL/GenBank/DDBJ whole genome shotgun (WGS) entry which is preliminary data.</text>
</comment>
<dbReference type="InterPro" id="IPR007846">
    <property type="entry name" value="RRM_NUP35_dom"/>
</dbReference>
<feature type="region of interest" description="Disordered" evidence="9">
    <location>
        <begin position="140"/>
        <end position="176"/>
    </location>
</feature>
<evidence type="ECO:0000256" key="9">
    <source>
        <dbReference type="SAM" id="MobiDB-lite"/>
    </source>
</evidence>
<dbReference type="InterPro" id="IPR012677">
    <property type="entry name" value="Nucleotide-bd_a/b_plait_sf"/>
</dbReference>
<dbReference type="PANTHER" id="PTHR21527:SF6">
    <property type="entry name" value="NUCLEOPORIN NUP35"/>
    <property type="match status" value="1"/>
</dbReference>
<dbReference type="eggNOG" id="ENOG502QWFW">
    <property type="taxonomic scope" value="Eukaryota"/>
</dbReference>
<evidence type="ECO:0000256" key="4">
    <source>
        <dbReference type="ARBA" id="ARBA00022927"/>
    </source>
</evidence>
<dbReference type="GO" id="GO:0044613">
    <property type="term" value="C:nuclear pore central transport channel"/>
    <property type="evidence" value="ECO:0007669"/>
    <property type="project" value="TreeGrafter"/>
</dbReference>
<keyword evidence="5" id="KW-0811">Translocation</keyword>
<evidence type="ECO:0000259" key="10">
    <source>
        <dbReference type="PROSITE" id="PS51472"/>
    </source>
</evidence>
<dbReference type="EMBL" id="CAHR02000222">
    <property type="protein sequence ID" value="CCG84316.1"/>
    <property type="molecule type" value="Genomic_DNA"/>
</dbReference>
<dbReference type="Proteomes" id="UP000013776">
    <property type="component" value="Unassembled WGS sequence"/>
</dbReference>
<dbReference type="SUPFAM" id="SSF54928">
    <property type="entry name" value="RNA-binding domain, RBD"/>
    <property type="match status" value="1"/>
</dbReference>
<evidence type="ECO:0000256" key="3">
    <source>
        <dbReference type="ARBA" id="ARBA00022816"/>
    </source>
</evidence>
<organism evidence="11 12">
    <name type="scientific">Taphrina deformans (strain PYCC 5710 / ATCC 11124 / CBS 356.35 / IMI 108563 / JCM 9778 / NBRC 8474)</name>
    <name type="common">Peach leaf curl fungus</name>
    <name type="synonym">Lalaria deformans</name>
    <dbReference type="NCBI Taxonomy" id="1097556"/>
    <lineage>
        <taxon>Eukaryota</taxon>
        <taxon>Fungi</taxon>
        <taxon>Dikarya</taxon>
        <taxon>Ascomycota</taxon>
        <taxon>Taphrinomycotina</taxon>
        <taxon>Taphrinomycetes</taxon>
        <taxon>Taphrinales</taxon>
        <taxon>Taphrinaceae</taxon>
        <taxon>Taphrina</taxon>
    </lineage>
</organism>
<comment type="subcellular location">
    <subcellularLocation>
        <location evidence="1">Nucleus</location>
        <location evidence="1">Nuclear pore complex</location>
    </subcellularLocation>
</comment>
<dbReference type="VEuPathDB" id="FungiDB:TAPDE_004747"/>
<gene>
    <name evidence="11" type="ORF">TAPDE_004747</name>
</gene>
<evidence type="ECO:0000256" key="6">
    <source>
        <dbReference type="ARBA" id="ARBA00023132"/>
    </source>
</evidence>
<keyword evidence="3 8" id="KW-0509">mRNA transport</keyword>
<reference evidence="11 12" key="1">
    <citation type="journal article" date="2013" name="MBio">
        <title>Genome sequencing of the plant pathogen Taphrina deformans, the causal agent of peach leaf curl.</title>
        <authorList>
            <person name="Cisse O.H."/>
            <person name="Almeida J.M.G.C.F."/>
            <person name="Fonseca A."/>
            <person name="Kumar A.A."/>
            <person name="Salojaervi J."/>
            <person name="Overmyer K."/>
            <person name="Hauser P.M."/>
            <person name="Pagni M."/>
        </authorList>
    </citation>
    <scope>NUCLEOTIDE SEQUENCE [LARGE SCALE GENOMIC DNA]</scope>
    <source>
        <strain evidence="12">PYCC 5710 / ATCC 11124 / CBS 356.35 / IMI 108563 / JCM 9778 / NBRC 8474</strain>
    </source>
</reference>
<feature type="domain" description="RRM Nup35-type" evidence="10">
    <location>
        <begin position="44"/>
        <end position="127"/>
    </location>
</feature>
<evidence type="ECO:0000256" key="1">
    <source>
        <dbReference type="ARBA" id="ARBA00004567"/>
    </source>
</evidence>
<evidence type="ECO:0000256" key="5">
    <source>
        <dbReference type="ARBA" id="ARBA00023010"/>
    </source>
</evidence>
<evidence type="ECO:0000313" key="12">
    <source>
        <dbReference type="Proteomes" id="UP000013776"/>
    </source>
</evidence>
<sequence>MADAPPTESIYDFQGGSSFTIARAPQQNAVSSPSPSKPHTTTLASLPRAVIIFGFPSQMKSSVLSHFSRFGAVEDQAGSETQVENNFMKITYKESGAAQSAVAANGTFVDGQFMVGCVFAQEEPLASVDANQDDAMDIDPQTPPRPKAITQNRVDPYGTPQRAGQSSHVPASTPGGRRIEVLSSDAIYKSTSPLSERAAAWLPGWTTASETGPLSGAVGAGDGAQQQPGWPSRMIRGLVDTIFGF</sequence>
<keyword evidence="12" id="KW-1185">Reference proteome</keyword>
<dbReference type="PANTHER" id="PTHR21527">
    <property type="entry name" value="NUCLEOPORIN NUP35"/>
    <property type="match status" value="1"/>
</dbReference>
<dbReference type="Gene3D" id="3.30.70.330">
    <property type="match status" value="1"/>
</dbReference>
<dbReference type="InterPro" id="IPR035979">
    <property type="entry name" value="RBD_domain_sf"/>
</dbReference>
<evidence type="ECO:0000256" key="7">
    <source>
        <dbReference type="ARBA" id="ARBA00023242"/>
    </source>
</evidence>
<dbReference type="GO" id="GO:0006999">
    <property type="term" value="P:nuclear pore organization"/>
    <property type="evidence" value="ECO:0007669"/>
    <property type="project" value="TreeGrafter"/>
</dbReference>
<dbReference type="GO" id="GO:0017056">
    <property type="term" value="F:structural constituent of nuclear pore"/>
    <property type="evidence" value="ECO:0007669"/>
    <property type="project" value="TreeGrafter"/>
</dbReference>
<dbReference type="GO" id="GO:0044615">
    <property type="term" value="C:nuclear pore nuclear basket"/>
    <property type="evidence" value="ECO:0007669"/>
    <property type="project" value="TreeGrafter"/>
</dbReference>
<dbReference type="Pfam" id="PF05172">
    <property type="entry name" value="RRM_Nup35"/>
    <property type="match status" value="1"/>
</dbReference>